<dbReference type="Gene3D" id="3.40.50.1240">
    <property type="entry name" value="Phosphoglycerate mutase-like"/>
    <property type="match status" value="1"/>
</dbReference>
<evidence type="ECO:0000313" key="3">
    <source>
        <dbReference type="EMBL" id="KGT80430.1"/>
    </source>
</evidence>
<dbReference type="CDD" id="cd07067">
    <property type="entry name" value="HP_PGM_like"/>
    <property type="match status" value="1"/>
</dbReference>
<reference evidence="3 4" key="1">
    <citation type="submission" date="2014-09" db="EMBL/GenBank/DDBJ databases">
        <title>Draft genome of Bradyrhizobium japonicum Is-34.</title>
        <authorList>
            <person name="Tsurumaru H."/>
            <person name="Yamakawa T."/>
            <person name="Hashimoto S."/>
            <person name="Okizaki K."/>
            <person name="Kanesaki Y."/>
            <person name="Yoshikawa H."/>
            <person name="Yajima S."/>
        </authorList>
    </citation>
    <scope>NUCLEOTIDE SEQUENCE [LARGE SCALE GENOMIC DNA]</scope>
    <source>
        <strain evidence="3 4">Is-34</strain>
    </source>
</reference>
<comment type="caution">
    <text evidence="3">The sequence shown here is derived from an EMBL/GenBank/DDBJ whole genome shotgun (WGS) entry which is preliminary data.</text>
</comment>
<dbReference type="STRING" id="375.BKD09_RS37725"/>
<dbReference type="EMBL" id="JRPN01000004">
    <property type="protein sequence ID" value="KGT80430.1"/>
    <property type="molecule type" value="Genomic_DNA"/>
</dbReference>
<feature type="active site" description="Tele-phosphohistidine intermediate" evidence="1">
    <location>
        <position position="11"/>
    </location>
</feature>
<gene>
    <name evidence="3" type="ORF">MA20_07465</name>
</gene>
<dbReference type="InterPro" id="IPR050275">
    <property type="entry name" value="PGM_Phosphatase"/>
</dbReference>
<accession>A0A0A3Y1A6</accession>
<dbReference type="SUPFAM" id="SSF53254">
    <property type="entry name" value="Phosphoglycerate mutase-like"/>
    <property type="match status" value="1"/>
</dbReference>
<dbReference type="GO" id="GO:0005737">
    <property type="term" value="C:cytoplasm"/>
    <property type="evidence" value="ECO:0007669"/>
    <property type="project" value="TreeGrafter"/>
</dbReference>
<feature type="binding site" evidence="2">
    <location>
        <begin position="95"/>
        <end position="98"/>
    </location>
    <ligand>
        <name>substrate</name>
    </ligand>
</feature>
<dbReference type="PANTHER" id="PTHR48100">
    <property type="entry name" value="BROAD-SPECIFICITY PHOSPHATASE YOR283W-RELATED"/>
    <property type="match status" value="1"/>
</dbReference>
<dbReference type="InterPro" id="IPR013078">
    <property type="entry name" value="His_Pase_superF_clade-1"/>
</dbReference>
<evidence type="ECO:0000313" key="4">
    <source>
        <dbReference type="Proteomes" id="UP000030377"/>
    </source>
</evidence>
<dbReference type="InterPro" id="IPR029033">
    <property type="entry name" value="His_PPase_superfam"/>
</dbReference>
<dbReference type="SMART" id="SM00855">
    <property type="entry name" value="PGAM"/>
    <property type="match status" value="1"/>
</dbReference>
<dbReference type="GO" id="GO:0016301">
    <property type="term" value="F:kinase activity"/>
    <property type="evidence" value="ECO:0007669"/>
    <property type="project" value="UniProtKB-KW"/>
</dbReference>
<feature type="binding site" evidence="2">
    <location>
        <begin position="10"/>
        <end position="17"/>
    </location>
    <ligand>
        <name>substrate</name>
    </ligand>
</feature>
<dbReference type="RefSeq" id="WP_041954445.1">
    <property type="nucleotide sequence ID" value="NZ_CP081350.1"/>
</dbReference>
<evidence type="ECO:0000256" key="2">
    <source>
        <dbReference type="PIRSR" id="PIRSR613078-2"/>
    </source>
</evidence>
<feature type="binding site" evidence="2">
    <location>
        <position position="68"/>
    </location>
    <ligand>
        <name>substrate</name>
    </ligand>
</feature>
<keyword evidence="3" id="KW-0808">Transferase</keyword>
<protein>
    <submittedName>
        <fullName evidence="3">Phosphoglycerate kinase</fullName>
    </submittedName>
</protein>
<name>A0A0A3Y1A6_BRAJP</name>
<dbReference type="AlphaFoldDB" id="A0A0A3Y1A6"/>
<dbReference type="Pfam" id="PF00300">
    <property type="entry name" value="His_Phos_1"/>
    <property type="match status" value="1"/>
</dbReference>
<feature type="active site" description="Proton donor/acceptor" evidence="1">
    <location>
        <position position="95"/>
    </location>
</feature>
<dbReference type="eggNOG" id="COG0406">
    <property type="taxonomic scope" value="Bacteria"/>
</dbReference>
<evidence type="ECO:0000256" key="1">
    <source>
        <dbReference type="PIRSR" id="PIRSR613078-1"/>
    </source>
</evidence>
<dbReference type="PIRSF" id="PIRSF000709">
    <property type="entry name" value="6PFK_2-Ptase"/>
    <property type="match status" value="1"/>
</dbReference>
<dbReference type="GO" id="GO:0016791">
    <property type="term" value="F:phosphatase activity"/>
    <property type="evidence" value="ECO:0007669"/>
    <property type="project" value="TreeGrafter"/>
</dbReference>
<organism evidence="3 4">
    <name type="scientific">Bradyrhizobium japonicum</name>
    <dbReference type="NCBI Taxonomy" id="375"/>
    <lineage>
        <taxon>Bacteria</taxon>
        <taxon>Pseudomonadati</taxon>
        <taxon>Pseudomonadota</taxon>
        <taxon>Alphaproteobacteria</taxon>
        <taxon>Hyphomicrobiales</taxon>
        <taxon>Nitrobacteraceae</taxon>
        <taxon>Bradyrhizobium</taxon>
    </lineage>
</organism>
<sequence length="199" mass="21875">MPVPTIYYLRHGETEWNALGRLQGTKDVPLNARGRGQAVQAGGVLADLFKRDGKDKATLPYVSSPLGRARQTMELARGKLELPPADYALDDRLREIGYGSWEGLTLAESEAADPDVYARRLADKWTVGPADGETYADVQVRVRAWYDELRTDTVAVAHGGTCRALMVSLGLETPASAAELYIEQGAVYVFRDGRLEKFS</sequence>
<dbReference type="PANTHER" id="PTHR48100:SF59">
    <property type="entry name" value="ADENOSYLCOBALAMIN_ALPHA-RIBAZOLE PHOSPHATASE"/>
    <property type="match status" value="1"/>
</dbReference>
<proteinExistence type="predicted"/>
<keyword evidence="3" id="KW-0418">Kinase</keyword>
<dbReference type="Proteomes" id="UP000030377">
    <property type="component" value="Unassembled WGS sequence"/>
</dbReference>